<dbReference type="EMBL" id="JAUCMV010000001">
    <property type="protein sequence ID" value="KAK0422951.1"/>
    <property type="molecule type" value="Genomic_DNA"/>
</dbReference>
<dbReference type="Proteomes" id="UP001175271">
    <property type="component" value="Unassembled WGS sequence"/>
</dbReference>
<name>A0AA39IG58_9BILA</name>
<protein>
    <submittedName>
        <fullName evidence="1">Uncharacterized protein</fullName>
    </submittedName>
</protein>
<proteinExistence type="predicted"/>
<dbReference type="AlphaFoldDB" id="A0AA39IG58"/>
<accession>A0AA39IG58</accession>
<reference evidence="1" key="1">
    <citation type="submission" date="2023-06" db="EMBL/GenBank/DDBJ databases">
        <title>Genomic analysis of the entomopathogenic nematode Steinernema hermaphroditum.</title>
        <authorList>
            <person name="Schwarz E.M."/>
            <person name="Heppert J.K."/>
            <person name="Baniya A."/>
            <person name="Schwartz H.T."/>
            <person name="Tan C.-H."/>
            <person name="Antoshechkin I."/>
            <person name="Sternberg P.W."/>
            <person name="Goodrich-Blair H."/>
            <person name="Dillman A.R."/>
        </authorList>
    </citation>
    <scope>NUCLEOTIDE SEQUENCE</scope>
    <source>
        <strain evidence="1">PS9179</strain>
        <tissue evidence="1">Whole animal</tissue>
    </source>
</reference>
<gene>
    <name evidence="1" type="ORF">QR680_007891</name>
</gene>
<organism evidence="1 2">
    <name type="scientific">Steinernema hermaphroditum</name>
    <dbReference type="NCBI Taxonomy" id="289476"/>
    <lineage>
        <taxon>Eukaryota</taxon>
        <taxon>Metazoa</taxon>
        <taxon>Ecdysozoa</taxon>
        <taxon>Nematoda</taxon>
        <taxon>Chromadorea</taxon>
        <taxon>Rhabditida</taxon>
        <taxon>Tylenchina</taxon>
        <taxon>Panagrolaimomorpha</taxon>
        <taxon>Strongyloidoidea</taxon>
        <taxon>Steinernematidae</taxon>
        <taxon>Steinernema</taxon>
    </lineage>
</organism>
<sequence length="173" mass="19330">MENEYPGNCGESTITSSFRENIELNILDPEDGLHLQQRSRTYCGTSIIYICFVDIQPIGFPYHGRMEKAIYAGDTLPRYHSSDVLCKFIALSSTLFTFVVVVAVPKLTASTDDLFRPSISKLSICATQILKMDFQSDFIFNIAAGLVMDAQHTERAKSFVLIGEAVTNQFLLN</sequence>
<evidence type="ECO:0000313" key="2">
    <source>
        <dbReference type="Proteomes" id="UP001175271"/>
    </source>
</evidence>
<comment type="caution">
    <text evidence="1">The sequence shown here is derived from an EMBL/GenBank/DDBJ whole genome shotgun (WGS) entry which is preliminary data.</text>
</comment>
<evidence type="ECO:0000313" key="1">
    <source>
        <dbReference type="EMBL" id="KAK0422951.1"/>
    </source>
</evidence>
<keyword evidence="2" id="KW-1185">Reference proteome</keyword>